<keyword evidence="6" id="KW-0561">Oxygen transport</keyword>
<dbReference type="InterPro" id="IPR009050">
    <property type="entry name" value="Globin-like_sf"/>
</dbReference>
<dbReference type="SUPFAM" id="SSF46458">
    <property type="entry name" value="Globin-like"/>
    <property type="match status" value="1"/>
</dbReference>
<evidence type="ECO:0000313" key="8">
    <source>
        <dbReference type="EMBL" id="ESP02520.1"/>
    </source>
</evidence>
<dbReference type="OMA" id="MGEEFIH"/>
<organism evidence="8 9">
    <name type="scientific">Lottia gigantea</name>
    <name type="common">Giant owl limpet</name>
    <dbReference type="NCBI Taxonomy" id="225164"/>
    <lineage>
        <taxon>Eukaryota</taxon>
        <taxon>Metazoa</taxon>
        <taxon>Spiralia</taxon>
        <taxon>Lophotrochozoa</taxon>
        <taxon>Mollusca</taxon>
        <taxon>Gastropoda</taxon>
        <taxon>Patellogastropoda</taxon>
        <taxon>Lottioidea</taxon>
        <taxon>Lottiidae</taxon>
        <taxon>Lottia</taxon>
    </lineage>
</organism>
<keyword evidence="6" id="KW-0813">Transport</keyword>
<evidence type="ECO:0000256" key="4">
    <source>
        <dbReference type="ARBA" id="ARBA00023004"/>
    </source>
</evidence>
<name>V4CJX8_LOTGI</name>
<dbReference type="InterPro" id="IPR050532">
    <property type="entry name" value="Globin-like_OT"/>
</dbReference>
<reference evidence="8 9" key="1">
    <citation type="journal article" date="2013" name="Nature">
        <title>Insights into bilaterian evolution from three spiralian genomes.</title>
        <authorList>
            <person name="Simakov O."/>
            <person name="Marletaz F."/>
            <person name="Cho S.J."/>
            <person name="Edsinger-Gonzales E."/>
            <person name="Havlak P."/>
            <person name="Hellsten U."/>
            <person name="Kuo D.H."/>
            <person name="Larsson T."/>
            <person name="Lv J."/>
            <person name="Arendt D."/>
            <person name="Savage R."/>
            <person name="Osoegawa K."/>
            <person name="de Jong P."/>
            <person name="Grimwood J."/>
            <person name="Chapman J.A."/>
            <person name="Shapiro H."/>
            <person name="Aerts A."/>
            <person name="Otillar R.P."/>
            <person name="Terry A.Y."/>
            <person name="Boore J.L."/>
            <person name="Grigoriev I.V."/>
            <person name="Lindberg D.R."/>
            <person name="Seaver E.C."/>
            <person name="Weisblat D.A."/>
            <person name="Putnam N.H."/>
            <person name="Rokhsar D.S."/>
        </authorList>
    </citation>
    <scope>NUCLEOTIDE SEQUENCE [LARGE SCALE GENOMIC DNA]</scope>
</reference>
<dbReference type="PANTHER" id="PTHR46458:SF2">
    <property type="entry name" value="X GLOBIN"/>
    <property type="match status" value="1"/>
</dbReference>
<evidence type="ECO:0000256" key="5">
    <source>
        <dbReference type="ARBA" id="ARBA00030087"/>
    </source>
</evidence>
<feature type="non-terminal residue" evidence="8">
    <location>
        <position position="1"/>
    </location>
</feature>
<dbReference type="Pfam" id="PF00042">
    <property type="entry name" value="Globin"/>
    <property type="match status" value="1"/>
</dbReference>
<dbReference type="KEGG" id="lgi:LOTGIDRAFT_63395"/>
<protein>
    <recommendedName>
        <fullName evidence="1">Globin</fullName>
    </recommendedName>
    <alternativeName>
        <fullName evidence="5">Myoglobin</fullName>
    </alternativeName>
</protein>
<keyword evidence="2 6" id="KW-0349">Heme</keyword>
<evidence type="ECO:0000256" key="3">
    <source>
        <dbReference type="ARBA" id="ARBA00022723"/>
    </source>
</evidence>
<dbReference type="HOGENOM" id="CLU_003827_13_3_1"/>
<dbReference type="GeneID" id="20251670"/>
<dbReference type="GO" id="GO:0019825">
    <property type="term" value="F:oxygen binding"/>
    <property type="evidence" value="ECO:0007669"/>
    <property type="project" value="InterPro"/>
</dbReference>
<dbReference type="RefSeq" id="XP_009046815.1">
    <property type="nucleotide sequence ID" value="XM_009048567.1"/>
</dbReference>
<dbReference type="OrthoDB" id="436496at2759"/>
<dbReference type="Gene3D" id="1.10.490.10">
    <property type="entry name" value="Globins"/>
    <property type="match status" value="1"/>
</dbReference>
<dbReference type="PRINTS" id="PR00188">
    <property type="entry name" value="PLANTGLOBIN"/>
</dbReference>
<evidence type="ECO:0000256" key="1">
    <source>
        <dbReference type="ARBA" id="ARBA00013895"/>
    </source>
</evidence>
<evidence type="ECO:0000256" key="6">
    <source>
        <dbReference type="RuleBase" id="RU000356"/>
    </source>
</evidence>
<keyword evidence="9" id="KW-1185">Reference proteome</keyword>
<evidence type="ECO:0000256" key="2">
    <source>
        <dbReference type="ARBA" id="ARBA00022617"/>
    </source>
</evidence>
<dbReference type="Proteomes" id="UP000030746">
    <property type="component" value="Unassembled WGS sequence"/>
</dbReference>
<evidence type="ECO:0000259" key="7">
    <source>
        <dbReference type="PROSITE" id="PS01033"/>
    </source>
</evidence>
<keyword evidence="4" id="KW-0408">Iron</keyword>
<dbReference type="InterPro" id="IPR000971">
    <property type="entry name" value="Globin"/>
</dbReference>
<dbReference type="GO" id="GO:0020037">
    <property type="term" value="F:heme binding"/>
    <property type="evidence" value="ECO:0007669"/>
    <property type="project" value="InterPro"/>
</dbReference>
<dbReference type="CTD" id="20251670"/>
<feature type="non-terminal residue" evidence="8">
    <location>
        <position position="154"/>
    </location>
</feature>
<keyword evidence="3" id="KW-0479">Metal-binding</keyword>
<dbReference type="GO" id="GO:0046872">
    <property type="term" value="F:metal ion binding"/>
    <property type="evidence" value="ECO:0007669"/>
    <property type="project" value="UniProtKB-KW"/>
</dbReference>
<dbReference type="GO" id="GO:0005344">
    <property type="term" value="F:oxygen carrier activity"/>
    <property type="evidence" value="ECO:0007669"/>
    <property type="project" value="UniProtKB-KW"/>
</dbReference>
<accession>V4CJX8</accession>
<dbReference type="EMBL" id="KB200213">
    <property type="protein sequence ID" value="ESP02520.1"/>
    <property type="molecule type" value="Genomic_DNA"/>
</dbReference>
<dbReference type="PANTHER" id="PTHR46458">
    <property type="entry name" value="BLR2807 PROTEIN"/>
    <property type="match status" value="1"/>
</dbReference>
<dbReference type="InterPro" id="IPR012292">
    <property type="entry name" value="Globin/Proto"/>
</dbReference>
<sequence>KKENPPVLSEEEKTLILNSWKFIKDDIAKVGIFTFIGLFESHPDIKHAFVSFRGLQPKELNNSSVLRAHALRVMTTVDKCLFRFDNLEKVEELMKSLGCRHGQSYQVVHQHLDLMAPHFNYAIKHNLKDQWSPELESAWDKLFKLMIHYMKSGM</sequence>
<gene>
    <name evidence="8" type="ORF">LOTGIDRAFT_63395</name>
</gene>
<dbReference type="PROSITE" id="PS01033">
    <property type="entry name" value="GLOBIN"/>
    <property type="match status" value="1"/>
</dbReference>
<dbReference type="AlphaFoldDB" id="V4CJX8"/>
<comment type="similarity">
    <text evidence="6">Belongs to the globin family.</text>
</comment>
<evidence type="ECO:0000313" key="9">
    <source>
        <dbReference type="Proteomes" id="UP000030746"/>
    </source>
</evidence>
<proteinExistence type="inferred from homology"/>
<feature type="domain" description="Globin" evidence="7">
    <location>
        <begin position="7"/>
        <end position="154"/>
    </location>
</feature>